<dbReference type="GO" id="GO:0005524">
    <property type="term" value="F:ATP binding"/>
    <property type="evidence" value="ECO:0007669"/>
    <property type="project" value="UniProtKB-UniRule"/>
</dbReference>
<keyword evidence="3 6" id="KW-0547">Nucleotide-binding</keyword>
<dbReference type="PANTHER" id="PTHR47969:SF15">
    <property type="entry name" value="CHROMOSOME-ASSOCIATED KINESIN KIF4A-RELATED"/>
    <property type="match status" value="1"/>
</dbReference>
<evidence type="ECO:0000256" key="3">
    <source>
        <dbReference type="ARBA" id="ARBA00022741"/>
    </source>
</evidence>
<accession>A0A1W0E9C5</accession>
<dbReference type="VEuPathDB" id="MicrosporidiaDB:EHP00_398"/>
<feature type="domain" description="Kinesin motor" evidence="8">
    <location>
        <begin position="16"/>
        <end position="342"/>
    </location>
</feature>
<dbReference type="InterPro" id="IPR036961">
    <property type="entry name" value="Kinesin_motor_dom_sf"/>
</dbReference>
<evidence type="ECO:0000259" key="8">
    <source>
        <dbReference type="PROSITE" id="PS50067"/>
    </source>
</evidence>
<dbReference type="InterPro" id="IPR027640">
    <property type="entry name" value="Kinesin-like_fam"/>
</dbReference>
<evidence type="ECO:0000313" key="10">
    <source>
        <dbReference type="Proteomes" id="UP000192758"/>
    </source>
</evidence>
<dbReference type="GO" id="GO:0005737">
    <property type="term" value="C:cytoplasm"/>
    <property type="evidence" value="ECO:0007669"/>
    <property type="project" value="UniProtKB-SubCell"/>
</dbReference>
<dbReference type="PANTHER" id="PTHR47969">
    <property type="entry name" value="CHROMOSOME-ASSOCIATED KINESIN KIF4A-RELATED"/>
    <property type="match status" value="1"/>
</dbReference>
<keyword evidence="4 6" id="KW-0067">ATP-binding</keyword>
<dbReference type="EMBL" id="MNPJ01000001">
    <property type="protein sequence ID" value="OQS55857.1"/>
    <property type="molecule type" value="Genomic_DNA"/>
</dbReference>
<evidence type="ECO:0000256" key="6">
    <source>
        <dbReference type="PROSITE-ProRule" id="PRU00283"/>
    </source>
</evidence>
<name>A0A1W0E9C5_9MICR</name>
<evidence type="ECO:0000256" key="1">
    <source>
        <dbReference type="ARBA" id="ARBA00004496"/>
    </source>
</evidence>
<evidence type="ECO:0000256" key="2">
    <source>
        <dbReference type="ARBA" id="ARBA00022490"/>
    </source>
</evidence>
<dbReference type="PROSITE" id="PS50067">
    <property type="entry name" value="KINESIN_MOTOR_2"/>
    <property type="match status" value="1"/>
</dbReference>
<comment type="subcellular location">
    <subcellularLocation>
        <location evidence="1">Cytoplasm</location>
    </subcellularLocation>
</comment>
<dbReference type="InterPro" id="IPR001752">
    <property type="entry name" value="Kinesin_motor_dom"/>
</dbReference>
<keyword evidence="2" id="KW-0963">Cytoplasm</keyword>
<reference evidence="9 10" key="1">
    <citation type="journal article" date="2017" name="Environ. Microbiol.">
        <title>Decay of the glycolytic pathway and adaptation to intranuclear parasitism within Enterocytozoonidae microsporidia.</title>
        <authorList>
            <person name="Wiredu Boakye D."/>
            <person name="Jaroenlak P."/>
            <person name="Prachumwat A."/>
            <person name="Williams T.A."/>
            <person name="Bateman K.S."/>
            <person name="Itsathitphaisarn O."/>
            <person name="Sritunyalucksana K."/>
            <person name="Paszkiewicz K.H."/>
            <person name="Moore K.A."/>
            <person name="Stentiford G.D."/>
            <person name="Williams B.A."/>
        </authorList>
    </citation>
    <scope>NUCLEOTIDE SEQUENCE [LARGE SCALE GENOMIC DNA]</scope>
    <source>
        <strain evidence="9 10">TH1</strain>
    </source>
</reference>
<dbReference type="InterPro" id="IPR019821">
    <property type="entry name" value="Kinesin_motor_CS"/>
</dbReference>
<dbReference type="PRINTS" id="PR00380">
    <property type="entry name" value="KINESINHEAVY"/>
</dbReference>
<dbReference type="GO" id="GO:0007018">
    <property type="term" value="P:microtubule-based movement"/>
    <property type="evidence" value="ECO:0007669"/>
    <property type="project" value="InterPro"/>
</dbReference>
<dbReference type="GO" id="GO:0008017">
    <property type="term" value="F:microtubule binding"/>
    <property type="evidence" value="ECO:0007669"/>
    <property type="project" value="InterPro"/>
</dbReference>
<keyword evidence="7" id="KW-0493">Microtubule</keyword>
<dbReference type="GO" id="GO:0051231">
    <property type="term" value="P:spindle elongation"/>
    <property type="evidence" value="ECO:0007669"/>
    <property type="project" value="TreeGrafter"/>
</dbReference>
<gene>
    <name evidence="9" type="primary">Kif18a</name>
    <name evidence="9" type="ORF">EHP00_398</name>
</gene>
<proteinExistence type="inferred from homology"/>
<dbReference type="GO" id="GO:0005874">
    <property type="term" value="C:microtubule"/>
    <property type="evidence" value="ECO:0007669"/>
    <property type="project" value="UniProtKB-KW"/>
</dbReference>
<dbReference type="Pfam" id="PF00225">
    <property type="entry name" value="Kinesin"/>
    <property type="match status" value="1"/>
</dbReference>
<comment type="caution">
    <text evidence="9">The sequence shown here is derived from an EMBL/GenBank/DDBJ whole genome shotgun (WGS) entry which is preliminary data.</text>
</comment>
<dbReference type="GO" id="GO:0003777">
    <property type="term" value="F:microtubule motor activity"/>
    <property type="evidence" value="ECO:0007669"/>
    <property type="project" value="InterPro"/>
</dbReference>
<dbReference type="GO" id="GO:0005875">
    <property type="term" value="C:microtubule associated complex"/>
    <property type="evidence" value="ECO:0007669"/>
    <property type="project" value="TreeGrafter"/>
</dbReference>
<dbReference type="Gene3D" id="3.40.850.10">
    <property type="entry name" value="Kinesin motor domain"/>
    <property type="match status" value="1"/>
</dbReference>
<dbReference type="SUPFAM" id="SSF52540">
    <property type="entry name" value="P-loop containing nucleoside triphosphate hydrolases"/>
    <property type="match status" value="1"/>
</dbReference>
<dbReference type="STRING" id="646526.A0A1W0E9C5"/>
<keyword evidence="6 7" id="KW-0505">Motor protein</keyword>
<evidence type="ECO:0000256" key="4">
    <source>
        <dbReference type="ARBA" id="ARBA00022840"/>
    </source>
</evidence>
<protein>
    <recommendedName>
        <fullName evidence="7">Kinesin-like protein</fullName>
    </recommendedName>
</protein>
<dbReference type="InterPro" id="IPR027417">
    <property type="entry name" value="P-loop_NTPase"/>
</dbReference>
<dbReference type="AlphaFoldDB" id="A0A1W0E9C5"/>
<dbReference type="Proteomes" id="UP000192758">
    <property type="component" value="Unassembled WGS sequence"/>
</dbReference>
<dbReference type="PROSITE" id="PS00411">
    <property type="entry name" value="KINESIN_MOTOR_1"/>
    <property type="match status" value="1"/>
</dbReference>
<comment type="similarity">
    <text evidence="6 7">Belongs to the TRAFAC class myosin-kinesin ATPase superfamily. Kinesin family.</text>
</comment>
<keyword evidence="10" id="KW-1185">Reference proteome</keyword>
<evidence type="ECO:0000313" key="9">
    <source>
        <dbReference type="EMBL" id="OQS55857.1"/>
    </source>
</evidence>
<sequence length="459" mass="52823">MVKETFEMINKENNENIITLCRTNDKFGIPKHIKFENNSITIGCKKFEVDKILVDKTQKECFEAIEDFVIKNAEKGFNCTLFAYGQTGSGKTHTILGNKMEEDQEGCVLRTLKYLHAKHTKIKISFIEIYNEEINDLSVVSNSSSTGKGRNLHIREKSVIFNKSHKTTQVEVEGLNVFESDSYEKSLEFFDVCFKARKTTGTVQNDKSSRSHAVFTIYLEQGEINKSTGDVNVVKCSKLTFVDLAGSEKLKENGFFEENTSKELTFKETTLINKSLMNLGIIVNSLTNKNERHVPYRDSKLTFLLKDSLGGNSKLCIIGNLNLTNESDSINTFQFLERIKKIKNSPYINYANNKKIEEVLAFLESENLRLSRHADKCEKNSIFSHEIVYNFKKIKEESVSVTQKLVEIRDTVRKMRELFFNQPFSFKQSKKDHDELCLEIKKITSDKFENIKNTVRDIK</sequence>
<evidence type="ECO:0000256" key="5">
    <source>
        <dbReference type="ARBA" id="ARBA00023054"/>
    </source>
</evidence>
<evidence type="ECO:0000256" key="7">
    <source>
        <dbReference type="RuleBase" id="RU000394"/>
    </source>
</evidence>
<dbReference type="OrthoDB" id="3176171at2759"/>
<feature type="binding site" evidence="6">
    <location>
        <begin position="85"/>
        <end position="92"/>
    </location>
    <ligand>
        <name>ATP</name>
        <dbReference type="ChEBI" id="CHEBI:30616"/>
    </ligand>
</feature>
<keyword evidence="5" id="KW-0175">Coiled coil</keyword>
<organism evidence="9 10">
    <name type="scientific">Ecytonucleospora hepatopenaei</name>
    <dbReference type="NCBI Taxonomy" id="646526"/>
    <lineage>
        <taxon>Eukaryota</taxon>
        <taxon>Fungi</taxon>
        <taxon>Fungi incertae sedis</taxon>
        <taxon>Microsporidia</taxon>
        <taxon>Enterocytozoonidae</taxon>
        <taxon>Ecytonucleospora</taxon>
    </lineage>
</organism>
<dbReference type="GO" id="GO:0007052">
    <property type="term" value="P:mitotic spindle organization"/>
    <property type="evidence" value="ECO:0007669"/>
    <property type="project" value="TreeGrafter"/>
</dbReference>
<dbReference type="SMART" id="SM00129">
    <property type="entry name" value="KISc"/>
    <property type="match status" value="1"/>
</dbReference>